<evidence type="ECO:0000313" key="1">
    <source>
        <dbReference type="EMBL" id="ABJ84494.1"/>
    </source>
</evidence>
<dbReference type="InParanoid" id="Q020Z5"/>
<sequence length="175" mass="19220" precursor="true">MRQVRRLALASVLAGALWGQQFKFNLDHLEGKASDRVDVSLNSNMLQFAAKFLDTKDPDEAKVKQLISGMEGIYIRSFEFKKEGAYSAADLDQVRNQLKAPEWSRIFGIKNSDEGENIEVWVRNAGGKVAGIAILSSDPKQLTVANLVGNIDIDSLAALGGHFGLPKMDATKKKK</sequence>
<gene>
    <name evidence="1" type="ordered locus">Acid_3522</name>
</gene>
<organism evidence="1">
    <name type="scientific">Solibacter usitatus (strain Ellin6076)</name>
    <dbReference type="NCBI Taxonomy" id="234267"/>
    <lineage>
        <taxon>Bacteria</taxon>
        <taxon>Pseudomonadati</taxon>
        <taxon>Acidobacteriota</taxon>
        <taxon>Terriglobia</taxon>
        <taxon>Bryobacterales</taxon>
        <taxon>Solibacteraceae</taxon>
        <taxon>Candidatus Solibacter</taxon>
    </lineage>
</organism>
<dbReference type="STRING" id="234267.Acid_3522"/>
<dbReference type="OrthoDB" id="123183at2"/>
<proteinExistence type="predicted"/>
<evidence type="ECO:0008006" key="2">
    <source>
        <dbReference type="Google" id="ProtNLM"/>
    </source>
</evidence>
<dbReference type="Pfam" id="PF14060">
    <property type="entry name" value="DUF4252"/>
    <property type="match status" value="1"/>
</dbReference>
<accession>Q020Z5</accession>
<protein>
    <recommendedName>
        <fullName evidence="2">DUF4252 domain-containing protein</fullName>
    </recommendedName>
</protein>
<dbReference type="eggNOG" id="ENOG5032UFB">
    <property type="taxonomic scope" value="Bacteria"/>
</dbReference>
<dbReference type="AlphaFoldDB" id="Q020Z5"/>
<dbReference type="KEGG" id="sus:Acid_3522"/>
<dbReference type="EMBL" id="CP000473">
    <property type="protein sequence ID" value="ABJ84494.1"/>
    <property type="molecule type" value="Genomic_DNA"/>
</dbReference>
<dbReference type="HOGENOM" id="CLU_126934_0_0_0"/>
<dbReference type="InterPro" id="IPR025348">
    <property type="entry name" value="DUF4252"/>
</dbReference>
<reference evidence="1" key="1">
    <citation type="submission" date="2006-10" db="EMBL/GenBank/DDBJ databases">
        <title>Complete sequence of Solibacter usitatus Ellin6076.</title>
        <authorList>
            <consortium name="US DOE Joint Genome Institute"/>
            <person name="Copeland A."/>
            <person name="Lucas S."/>
            <person name="Lapidus A."/>
            <person name="Barry K."/>
            <person name="Detter J.C."/>
            <person name="Glavina del Rio T."/>
            <person name="Hammon N."/>
            <person name="Israni S."/>
            <person name="Dalin E."/>
            <person name="Tice H."/>
            <person name="Pitluck S."/>
            <person name="Thompson L.S."/>
            <person name="Brettin T."/>
            <person name="Bruce D."/>
            <person name="Han C."/>
            <person name="Tapia R."/>
            <person name="Gilna P."/>
            <person name="Schmutz J."/>
            <person name="Larimer F."/>
            <person name="Land M."/>
            <person name="Hauser L."/>
            <person name="Kyrpides N."/>
            <person name="Mikhailova N."/>
            <person name="Janssen P.H."/>
            <person name="Kuske C.R."/>
            <person name="Richardson P."/>
        </authorList>
    </citation>
    <scope>NUCLEOTIDE SEQUENCE</scope>
    <source>
        <strain evidence="1">Ellin6076</strain>
    </source>
</reference>
<name>Q020Z5_SOLUE</name>